<dbReference type="KEGG" id="mro:MROS_0813"/>
<dbReference type="eggNOG" id="COG1688">
    <property type="taxonomic scope" value="Bacteria"/>
</dbReference>
<dbReference type="GO" id="GO:0043571">
    <property type="term" value="P:maintenance of CRISPR repeat elements"/>
    <property type="evidence" value="ECO:0007669"/>
    <property type="project" value="InterPro"/>
</dbReference>
<dbReference type="GO" id="GO:0051607">
    <property type="term" value="P:defense response to virus"/>
    <property type="evidence" value="ECO:0007669"/>
    <property type="project" value="UniProtKB-KW"/>
</dbReference>
<dbReference type="InterPro" id="IPR013337">
    <property type="entry name" value="CRISPR-assoc_prot_Cas5_Tneap"/>
</dbReference>
<dbReference type="RefSeq" id="WP_014855490.1">
    <property type="nucleotide sequence ID" value="NC_018178.1"/>
</dbReference>
<dbReference type="HOGENOM" id="CLU_1011225_0_0_10"/>
<accession>I6ZPT2</accession>
<keyword evidence="1" id="KW-0051">Antiviral defense</keyword>
<dbReference type="EMBL" id="CP003557">
    <property type="protein sequence ID" value="AFN74054.1"/>
    <property type="molecule type" value="Genomic_DNA"/>
</dbReference>
<proteinExistence type="predicted"/>
<dbReference type="STRING" id="1191523.MROS_0813"/>
<dbReference type="Gene3D" id="3.30.70.2660">
    <property type="match status" value="1"/>
</dbReference>
<dbReference type="NCBIfam" id="TIGR01895">
    <property type="entry name" value="cas_Cas5t"/>
    <property type="match status" value="1"/>
</dbReference>
<dbReference type="Pfam" id="PF09704">
    <property type="entry name" value="Cas_Cas5d"/>
    <property type="match status" value="1"/>
</dbReference>
<evidence type="ECO:0000256" key="1">
    <source>
        <dbReference type="ARBA" id="ARBA00023118"/>
    </source>
</evidence>
<evidence type="ECO:0000313" key="3">
    <source>
        <dbReference type="Proteomes" id="UP000009011"/>
    </source>
</evidence>
<dbReference type="PATRIC" id="fig|1191523.3.peg.859"/>
<keyword evidence="3" id="KW-1185">Reference proteome</keyword>
<reference evidence="2 3" key="1">
    <citation type="journal article" date="2013" name="PLoS ONE">
        <title>Genomic analysis of Melioribacter roseus, facultatively anaerobic organotrophic bacterium representing a novel deep lineage within Bacteriodetes/Chlorobi group.</title>
        <authorList>
            <person name="Kadnikov V.V."/>
            <person name="Mardanov A.V."/>
            <person name="Podosokorskaya O.A."/>
            <person name="Gavrilov S.N."/>
            <person name="Kublanov I.V."/>
            <person name="Beletsky A.V."/>
            <person name="Bonch-Osmolovskaya E.A."/>
            <person name="Ravin N.V."/>
        </authorList>
    </citation>
    <scope>NUCLEOTIDE SEQUENCE [LARGE SCALE GENOMIC DNA]</scope>
    <source>
        <strain evidence="3">JCM 17771 / P3M-2</strain>
    </source>
</reference>
<protein>
    <submittedName>
        <fullName evidence="2">Crispr-associated protein cas5 family</fullName>
    </submittedName>
</protein>
<dbReference type="InterPro" id="IPR013422">
    <property type="entry name" value="CRISPR-assoc_prot_Cas5_N"/>
</dbReference>
<name>I6ZPT2_MELRP</name>
<dbReference type="NCBIfam" id="TIGR02593">
    <property type="entry name" value="CRISPR_cas5"/>
    <property type="match status" value="1"/>
</dbReference>
<dbReference type="InterPro" id="IPR021124">
    <property type="entry name" value="CRISPR-assoc_prot_Cas5"/>
</dbReference>
<dbReference type="Proteomes" id="UP000009011">
    <property type="component" value="Chromosome"/>
</dbReference>
<dbReference type="OrthoDB" id="9782505at2"/>
<dbReference type="AlphaFoldDB" id="I6ZPT2"/>
<sequence length="275" mass="32877">MHLLRIKIYQPNAHYRLPFAYQRRHTYPLPPYSTVIGFLINAMGIWDQRDSFYKEGIRELKISLAGKFDSKITEYIWFRNMSKKAHFGRFSYLENRENNGTVEHPGGQSPMRIDVLNDVHLLIYLGHEDIDVLKRIREEISNPINRLEILHLGRAEDWIVLEEEPKLIDDSQIAYERYGGNFKYFFWIPRKFYIRENESWCLISDDEFANYDGLMYNLPTFSTIEGYEKNYNRHGKRTFEYVRTKLNDGLIIGQRLMIDKELNLPFFLGDLNDRN</sequence>
<organism evidence="2 3">
    <name type="scientific">Melioribacter roseus (strain DSM 23840 / JCM 17771 / VKM B-2668 / P3M-2)</name>
    <dbReference type="NCBI Taxonomy" id="1191523"/>
    <lineage>
        <taxon>Bacteria</taxon>
        <taxon>Pseudomonadati</taxon>
        <taxon>Ignavibacteriota</taxon>
        <taxon>Ignavibacteria</taxon>
        <taxon>Ignavibacteriales</taxon>
        <taxon>Melioribacteraceae</taxon>
        <taxon>Melioribacter</taxon>
    </lineage>
</organism>
<gene>
    <name evidence="2" type="ordered locus">MROS_0813</name>
</gene>
<evidence type="ECO:0000313" key="2">
    <source>
        <dbReference type="EMBL" id="AFN74054.1"/>
    </source>
</evidence>